<evidence type="ECO:0000256" key="1">
    <source>
        <dbReference type="ARBA" id="ARBA00022553"/>
    </source>
</evidence>
<dbReference type="PANTHER" id="PTHR44591">
    <property type="entry name" value="STRESS RESPONSE REGULATOR PROTEIN 1"/>
    <property type="match status" value="1"/>
</dbReference>
<feature type="domain" description="Response regulatory" evidence="3">
    <location>
        <begin position="6"/>
        <end position="120"/>
    </location>
</feature>
<dbReference type="EMBL" id="JBHSDR010000006">
    <property type="protein sequence ID" value="MFC4295796.1"/>
    <property type="molecule type" value="Genomic_DNA"/>
</dbReference>
<reference evidence="5" key="1">
    <citation type="journal article" date="2019" name="Int. J. Syst. Evol. Microbiol.">
        <title>The Global Catalogue of Microorganisms (GCM) 10K type strain sequencing project: providing services to taxonomists for standard genome sequencing and annotation.</title>
        <authorList>
            <consortium name="The Broad Institute Genomics Platform"/>
            <consortium name="The Broad Institute Genome Sequencing Center for Infectious Disease"/>
            <person name="Wu L."/>
            <person name="Ma J."/>
        </authorList>
    </citation>
    <scope>NUCLEOTIDE SEQUENCE [LARGE SCALE GENOMIC DNA]</scope>
    <source>
        <strain evidence="5">CGMCC 1.12989</strain>
    </source>
</reference>
<gene>
    <name evidence="4" type="ORF">ACFO0A_12090</name>
</gene>
<dbReference type="SMART" id="SM00448">
    <property type="entry name" value="REC"/>
    <property type="match status" value="1"/>
</dbReference>
<accession>A0ABV8RTX0</accession>
<evidence type="ECO:0000313" key="5">
    <source>
        <dbReference type="Proteomes" id="UP001595828"/>
    </source>
</evidence>
<dbReference type="RefSeq" id="WP_379539261.1">
    <property type="nucleotide sequence ID" value="NZ_JBHSDR010000006.1"/>
</dbReference>
<evidence type="ECO:0000259" key="3">
    <source>
        <dbReference type="PROSITE" id="PS50110"/>
    </source>
</evidence>
<evidence type="ECO:0000313" key="4">
    <source>
        <dbReference type="EMBL" id="MFC4295796.1"/>
    </source>
</evidence>
<dbReference type="InterPro" id="IPR011006">
    <property type="entry name" value="CheY-like_superfamily"/>
</dbReference>
<feature type="modified residue" description="4-aspartylphosphate" evidence="2">
    <location>
        <position position="56"/>
    </location>
</feature>
<dbReference type="Gene3D" id="3.40.50.2300">
    <property type="match status" value="1"/>
</dbReference>
<dbReference type="SUPFAM" id="SSF52172">
    <property type="entry name" value="CheY-like"/>
    <property type="match status" value="1"/>
</dbReference>
<keyword evidence="1 2" id="KW-0597">Phosphoprotein</keyword>
<proteinExistence type="predicted"/>
<dbReference type="InterPro" id="IPR001789">
    <property type="entry name" value="Sig_transdc_resp-reg_receiver"/>
</dbReference>
<sequence>MTDGPSLLLVEDEALLLLSMSEVLADGGFALLEATSGHAAIEHLDGGGEIHGLVTDIRAGAGPNGWEIARHARKLFPTIAVVYVTGDSFAEWSAEGVPDSVILQKPFADAQLVTAISTLLNCQPPAPPTPSPG</sequence>
<name>A0ABV8RTX0_9SPHN</name>
<protein>
    <submittedName>
        <fullName evidence="4">Response regulator</fullName>
    </submittedName>
</protein>
<dbReference type="InterPro" id="IPR050595">
    <property type="entry name" value="Bact_response_regulator"/>
</dbReference>
<dbReference type="PANTHER" id="PTHR44591:SF21">
    <property type="entry name" value="TWO-COMPONENT RESPONSE REGULATOR"/>
    <property type="match status" value="1"/>
</dbReference>
<dbReference type="Pfam" id="PF00072">
    <property type="entry name" value="Response_reg"/>
    <property type="match status" value="1"/>
</dbReference>
<comment type="caution">
    <text evidence="4">The sequence shown here is derived from an EMBL/GenBank/DDBJ whole genome shotgun (WGS) entry which is preliminary data.</text>
</comment>
<organism evidence="4 5">
    <name type="scientific">Novosphingobium tardum</name>
    <dbReference type="NCBI Taxonomy" id="1538021"/>
    <lineage>
        <taxon>Bacteria</taxon>
        <taxon>Pseudomonadati</taxon>
        <taxon>Pseudomonadota</taxon>
        <taxon>Alphaproteobacteria</taxon>
        <taxon>Sphingomonadales</taxon>
        <taxon>Sphingomonadaceae</taxon>
        <taxon>Novosphingobium</taxon>
    </lineage>
</organism>
<dbReference type="Proteomes" id="UP001595828">
    <property type="component" value="Unassembled WGS sequence"/>
</dbReference>
<keyword evidence="5" id="KW-1185">Reference proteome</keyword>
<dbReference type="PROSITE" id="PS50110">
    <property type="entry name" value="RESPONSE_REGULATORY"/>
    <property type="match status" value="1"/>
</dbReference>
<evidence type="ECO:0000256" key="2">
    <source>
        <dbReference type="PROSITE-ProRule" id="PRU00169"/>
    </source>
</evidence>